<accession>A0AAW0GEX7</accession>
<comment type="caution">
    <text evidence="1">The sequence shown here is derived from an EMBL/GenBank/DDBJ whole genome shotgun (WGS) entry which is preliminary data.</text>
</comment>
<gene>
    <name evidence="1" type="ORF">QCA50_006175</name>
</gene>
<dbReference type="Proteomes" id="UP001385951">
    <property type="component" value="Unassembled WGS sequence"/>
</dbReference>
<keyword evidence="2" id="KW-1185">Reference proteome</keyword>
<organism evidence="1 2">
    <name type="scientific">Cerrena zonata</name>
    <dbReference type="NCBI Taxonomy" id="2478898"/>
    <lineage>
        <taxon>Eukaryota</taxon>
        <taxon>Fungi</taxon>
        <taxon>Dikarya</taxon>
        <taxon>Basidiomycota</taxon>
        <taxon>Agaricomycotina</taxon>
        <taxon>Agaricomycetes</taxon>
        <taxon>Polyporales</taxon>
        <taxon>Cerrenaceae</taxon>
        <taxon>Cerrena</taxon>
    </lineage>
</organism>
<evidence type="ECO:0000313" key="2">
    <source>
        <dbReference type="Proteomes" id="UP001385951"/>
    </source>
</evidence>
<evidence type="ECO:0000313" key="1">
    <source>
        <dbReference type="EMBL" id="KAK7691072.1"/>
    </source>
</evidence>
<reference evidence="1 2" key="1">
    <citation type="submission" date="2022-09" db="EMBL/GenBank/DDBJ databases">
        <authorList>
            <person name="Palmer J.M."/>
        </authorList>
    </citation>
    <scope>NUCLEOTIDE SEQUENCE [LARGE SCALE GENOMIC DNA]</scope>
    <source>
        <strain evidence="1 2">DSM 7382</strain>
    </source>
</reference>
<name>A0AAW0GEX7_9APHY</name>
<proteinExistence type="predicted"/>
<dbReference type="EMBL" id="JASBNA010000006">
    <property type="protein sequence ID" value="KAK7691072.1"/>
    <property type="molecule type" value="Genomic_DNA"/>
</dbReference>
<sequence>MSTMWAEGTVCFYLSARGNDKDIHVTARQVVPPIDSDDDNTYESKNSKAHEDVVLGTPWPLSGVEGVTNHFHRQEFEHILYQRGL</sequence>
<dbReference type="AlphaFoldDB" id="A0AAW0GEX7"/>
<protein>
    <submittedName>
        <fullName evidence="1">Uncharacterized protein</fullName>
    </submittedName>
</protein>